<dbReference type="RefSeq" id="WP_085010545.1">
    <property type="nucleotide sequence ID" value="NZ_NAAD01000011.1"/>
</dbReference>
<dbReference type="Proteomes" id="UP000193136">
    <property type="component" value="Unassembled WGS sequence"/>
</dbReference>
<feature type="transmembrane region" description="Helical" evidence="1">
    <location>
        <begin position="39"/>
        <end position="59"/>
    </location>
</feature>
<keyword evidence="3" id="KW-1185">Reference proteome</keyword>
<keyword evidence="1" id="KW-0472">Membrane</keyword>
<dbReference type="InterPro" id="IPR019201">
    <property type="entry name" value="DUF2065"/>
</dbReference>
<dbReference type="EMBL" id="NAAD01000011">
    <property type="protein sequence ID" value="ORJ59501.1"/>
    <property type="molecule type" value="Genomic_DNA"/>
</dbReference>
<dbReference type="Pfam" id="PF09838">
    <property type="entry name" value="DUF2065"/>
    <property type="match status" value="1"/>
</dbReference>
<evidence type="ECO:0000256" key="1">
    <source>
        <dbReference type="SAM" id="Phobius"/>
    </source>
</evidence>
<reference evidence="2 3" key="1">
    <citation type="submission" date="2017-03" db="EMBL/GenBank/DDBJ databases">
        <title>Genome sequence of Geothermobacter sp. EPR-M, Deep-Sea Iron Reducer.</title>
        <authorList>
            <person name="Tully B."/>
            <person name="Savalia P."/>
            <person name="Abuyen K."/>
            <person name="Baughan C."/>
            <person name="Romero E."/>
            <person name="Ronkowski C."/>
            <person name="Torres B."/>
            <person name="Tremblay J."/>
            <person name="Trujillo A."/>
            <person name="Tyler M."/>
            <person name="Perez-Rodriguez I."/>
            <person name="Amend J."/>
        </authorList>
    </citation>
    <scope>NUCLEOTIDE SEQUENCE [LARGE SCALE GENOMIC DNA]</scope>
    <source>
        <strain evidence="2 3">EPR-M</strain>
    </source>
</reference>
<organism evidence="2 3">
    <name type="scientific">Geothermobacter hydrogeniphilus</name>
    <dbReference type="NCBI Taxonomy" id="1969733"/>
    <lineage>
        <taxon>Bacteria</taxon>
        <taxon>Pseudomonadati</taxon>
        <taxon>Thermodesulfobacteriota</taxon>
        <taxon>Desulfuromonadia</taxon>
        <taxon>Desulfuromonadales</taxon>
        <taxon>Geothermobacteraceae</taxon>
        <taxon>Geothermobacter</taxon>
    </lineage>
</organism>
<keyword evidence="1" id="KW-1133">Transmembrane helix</keyword>
<name>A0A1X0Y2R7_9BACT</name>
<proteinExistence type="predicted"/>
<sequence>MSQLLIACGMVMILEGIPWFLSPQRMRLFVVQLASMPDAALRLAALASMGAGLLLVYLVTR</sequence>
<evidence type="ECO:0000313" key="2">
    <source>
        <dbReference type="EMBL" id="ORJ59501.1"/>
    </source>
</evidence>
<evidence type="ECO:0008006" key="4">
    <source>
        <dbReference type="Google" id="ProtNLM"/>
    </source>
</evidence>
<dbReference type="PANTHER" id="PTHR38602">
    <property type="entry name" value="INNER MEMBRANE PROTEIN-RELATED"/>
    <property type="match status" value="1"/>
</dbReference>
<dbReference type="OrthoDB" id="9815199at2"/>
<evidence type="ECO:0000313" key="3">
    <source>
        <dbReference type="Proteomes" id="UP000193136"/>
    </source>
</evidence>
<keyword evidence="1" id="KW-0812">Transmembrane</keyword>
<protein>
    <recommendedName>
        <fullName evidence="4">DUF2065 domain-containing protein</fullName>
    </recommendedName>
</protein>
<comment type="caution">
    <text evidence="2">The sequence shown here is derived from an EMBL/GenBank/DDBJ whole genome shotgun (WGS) entry which is preliminary data.</text>
</comment>
<dbReference type="PANTHER" id="PTHR38602:SF1">
    <property type="entry name" value="INNER MEMBRANE PROTEIN"/>
    <property type="match status" value="1"/>
</dbReference>
<dbReference type="STRING" id="1969733.B5V00_09455"/>
<gene>
    <name evidence="2" type="ORF">B5V00_09455</name>
</gene>
<accession>A0A1X0Y2R7</accession>
<dbReference type="AlphaFoldDB" id="A0A1X0Y2R7"/>